<sequence length="64" mass="6767">AAGRLVGFEGVCRSASFHRPARPPCQFQQSAGWQGRYGDSVVPCSAATCSFTGRHAPGCEEPPE</sequence>
<evidence type="ECO:0000313" key="2">
    <source>
        <dbReference type="Proteomes" id="UP001228049"/>
    </source>
</evidence>
<gene>
    <name evidence="1" type="ORF">KUDE01_004739</name>
</gene>
<dbReference type="Proteomes" id="UP001228049">
    <property type="component" value="Unassembled WGS sequence"/>
</dbReference>
<organism evidence="1 2">
    <name type="scientific">Dissostichus eleginoides</name>
    <name type="common">Patagonian toothfish</name>
    <name type="synonym">Dissostichus amissus</name>
    <dbReference type="NCBI Taxonomy" id="100907"/>
    <lineage>
        <taxon>Eukaryota</taxon>
        <taxon>Metazoa</taxon>
        <taxon>Chordata</taxon>
        <taxon>Craniata</taxon>
        <taxon>Vertebrata</taxon>
        <taxon>Euteleostomi</taxon>
        <taxon>Actinopterygii</taxon>
        <taxon>Neopterygii</taxon>
        <taxon>Teleostei</taxon>
        <taxon>Neoteleostei</taxon>
        <taxon>Acanthomorphata</taxon>
        <taxon>Eupercaria</taxon>
        <taxon>Perciformes</taxon>
        <taxon>Notothenioidei</taxon>
        <taxon>Nototheniidae</taxon>
        <taxon>Dissostichus</taxon>
    </lineage>
</organism>
<accession>A0AAD9FHB4</accession>
<reference evidence="1" key="1">
    <citation type="submission" date="2023-04" db="EMBL/GenBank/DDBJ databases">
        <title>Chromosome-level genome of Chaenocephalus aceratus.</title>
        <authorList>
            <person name="Park H."/>
        </authorList>
    </citation>
    <scope>NUCLEOTIDE SEQUENCE</scope>
    <source>
        <strain evidence="1">DE</strain>
        <tissue evidence="1">Muscle</tissue>
    </source>
</reference>
<dbReference type="AlphaFoldDB" id="A0AAD9FHB4"/>
<comment type="caution">
    <text evidence="1">The sequence shown here is derived from an EMBL/GenBank/DDBJ whole genome shotgun (WGS) entry which is preliminary data.</text>
</comment>
<protein>
    <submittedName>
        <fullName evidence="1">Quinolinate synthase A</fullName>
    </submittedName>
</protein>
<dbReference type="EMBL" id="JASDAP010000006">
    <property type="protein sequence ID" value="KAK1901774.1"/>
    <property type="molecule type" value="Genomic_DNA"/>
</dbReference>
<feature type="non-terminal residue" evidence="1">
    <location>
        <position position="64"/>
    </location>
</feature>
<proteinExistence type="predicted"/>
<name>A0AAD9FHB4_DISEL</name>
<evidence type="ECO:0000313" key="1">
    <source>
        <dbReference type="EMBL" id="KAK1901774.1"/>
    </source>
</evidence>
<keyword evidence="2" id="KW-1185">Reference proteome</keyword>
<feature type="non-terminal residue" evidence="1">
    <location>
        <position position="1"/>
    </location>
</feature>